<gene>
    <name evidence="1" type="ORF">DPEC_G00086930</name>
</gene>
<dbReference type="Proteomes" id="UP001157502">
    <property type="component" value="Chromosome 7"/>
</dbReference>
<protein>
    <submittedName>
        <fullName evidence="1">Uncharacterized protein</fullName>
    </submittedName>
</protein>
<name>A0ACC2GZV7_DALPE</name>
<organism evidence="1 2">
    <name type="scientific">Dallia pectoralis</name>
    <name type="common">Alaska blackfish</name>
    <dbReference type="NCBI Taxonomy" id="75939"/>
    <lineage>
        <taxon>Eukaryota</taxon>
        <taxon>Metazoa</taxon>
        <taxon>Chordata</taxon>
        <taxon>Craniata</taxon>
        <taxon>Vertebrata</taxon>
        <taxon>Euteleostomi</taxon>
        <taxon>Actinopterygii</taxon>
        <taxon>Neopterygii</taxon>
        <taxon>Teleostei</taxon>
        <taxon>Protacanthopterygii</taxon>
        <taxon>Esociformes</taxon>
        <taxon>Umbridae</taxon>
        <taxon>Dallia</taxon>
    </lineage>
</organism>
<sequence length="405" mass="45534">MSLSSVALTSEMQTILKGRRVGYWLSEKKINKMNFPVFVDMCRKQGIEMVQLDLNRSLEEQGPLDVIIHKLADLITEAYQNDKQSRLWVQSLQDYIEAHPETVVLDPLSAIKTLLDRCKSYQLIRRLEECMKDERICSPPFMVLRSECGTDQLKHIQKHGITFPFICKTPNSNSHEMAIIFSEKDLKDIKPPCVIQNFINHNAVLYKVYVVGDTYTVVERPSIRNFPTGSVGRKSIFFHSHNVSKPECSSDLNSRDNVEGVSMVPNDDVIREITRLLRQTLDVSLFGIDVIICNQTGRHAIIDINAFPGYAGVPEFFNDLLSHLIGVLLEKVSGKTSAVGGRTANADFANCGKPSMTWEKDANTWIVEGDCVKRVGNQGHECNTEVSVNFQEHCVSAIPSKASSQ</sequence>
<keyword evidence="2" id="KW-1185">Reference proteome</keyword>
<proteinExistence type="predicted"/>
<accession>A0ACC2GZV7</accession>
<comment type="caution">
    <text evidence="1">The sequence shown here is derived from an EMBL/GenBank/DDBJ whole genome shotgun (WGS) entry which is preliminary data.</text>
</comment>
<evidence type="ECO:0000313" key="2">
    <source>
        <dbReference type="Proteomes" id="UP001157502"/>
    </source>
</evidence>
<dbReference type="EMBL" id="CM055734">
    <property type="protein sequence ID" value="KAJ8009249.1"/>
    <property type="molecule type" value="Genomic_DNA"/>
</dbReference>
<reference evidence="1" key="1">
    <citation type="submission" date="2021-05" db="EMBL/GenBank/DDBJ databases">
        <authorList>
            <person name="Pan Q."/>
            <person name="Jouanno E."/>
            <person name="Zahm M."/>
            <person name="Klopp C."/>
            <person name="Cabau C."/>
            <person name="Louis A."/>
            <person name="Berthelot C."/>
            <person name="Parey E."/>
            <person name="Roest Crollius H."/>
            <person name="Montfort J."/>
            <person name="Robinson-Rechavi M."/>
            <person name="Bouchez O."/>
            <person name="Lampietro C."/>
            <person name="Lopez Roques C."/>
            <person name="Donnadieu C."/>
            <person name="Postlethwait J."/>
            <person name="Bobe J."/>
            <person name="Dillon D."/>
            <person name="Chandos A."/>
            <person name="von Hippel F."/>
            <person name="Guiguen Y."/>
        </authorList>
    </citation>
    <scope>NUCLEOTIDE SEQUENCE</scope>
    <source>
        <strain evidence="1">YG-Jan2019</strain>
    </source>
</reference>
<evidence type="ECO:0000313" key="1">
    <source>
        <dbReference type="EMBL" id="KAJ8009249.1"/>
    </source>
</evidence>